<reference evidence="1 2" key="1">
    <citation type="submission" date="2016-01" db="EMBL/GenBank/DDBJ databases">
        <title>Genome sequence of the yeast Holleya sinecauda.</title>
        <authorList>
            <person name="Dietrich F.S."/>
        </authorList>
    </citation>
    <scope>NUCLEOTIDE SEQUENCE [LARGE SCALE GENOMIC DNA]</scope>
    <source>
        <strain evidence="1 2">ATCC 58844</strain>
    </source>
</reference>
<dbReference type="InterPro" id="IPR031783">
    <property type="entry name" value="Csm2"/>
</dbReference>
<dbReference type="Gene3D" id="3.40.50.300">
    <property type="entry name" value="P-loop containing nucleotide triphosphate hydrolases"/>
    <property type="match status" value="1"/>
</dbReference>
<dbReference type="GO" id="GO:0097196">
    <property type="term" value="C:Shu complex"/>
    <property type="evidence" value="ECO:0007669"/>
    <property type="project" value="InterPro"/>
</dbReference>
<dbReference type="STRING" id="45286.A0A109UY45"/>
<name>A0A109UY45_9SACH</name>
<dbReference type="EMBL" id="CP014243">
    <property type="protein sequence ID" value="AMD19678.1"/>
    <property type="molecule type" value="Genomic_DNA"/>
</dbReference>
<dbReference type="InterPro" id="IPR027417">
    <property type="entry name" value="P-loop_NTPase"/>
</dbReference>
<dbReference type="GO" id="GO:0005634">
    <property type="term" value="C:nucleus"/>
    <property type="evidence" value="ECO:0007669"/>
    <property type="project" value="InterPro"/>
</dbReference>
<dbReference type="Pfam" id="PF16834">
    <property type="entry name" value="CSM2"/>
    <property type="match status" value="1"/>
</dbReference>
<keyword evidence="2" id="KW-1185">Reference proteome</keyword>
<accession>A0A109UY45</accession>
<sequence length="214" mass="24080">MEVIGSLTDEALCSRILDFYFHVPFSNQESLPPELTYIDCRNSFPIATFQKSVKEAHVPATNLPTLFDSIRITLCLNLAELSTAVRKVYQSLAAARVTAKPPRTLVIISGLDVMYRSALLQDHKLAHRQLHDILLLLRMMTNIQDRITVTVMLPFSEFPKAHAVTMEALASEAAINPSRSHPNKKTKPSWHGHGNLLGDYIIKYFCPSIRKNNP</sequence>
<proteinExistence type="predicted"/>
<gene>
    <name evidence="1" type="ORF">AW171_hschr31528</name>
</gene>
<evidence type="ECO:0000313" key="1">
    <source>
        <dbReference type="EMBL" id="AMD19678.1"/>
    </source>
</evidence>
<organism evidence="1 2">
    <name type="scientific">Eremothecium sinecaudum</name>
    <dbReference type="NCBI Taxonomy" id="45286"/>
    <lineage>
        <taxon>Eukaryota</taxon>
        <taxon>Fungi</taxon>
        <taxon>Dikarya</taxon>
        <taxon>Ascomycota</taxon>
        <taxon>Saccharomycotina</taxon>
        <taxon>Saccharomycetes</taxon>
        <taxon>Saccharomycetales</taxon>
        <taxon>Saccharomycetaceae</taxon>
        <taxon>Eremothecium</taxon>
    </lineage>
</organism>
<protein>
    <submittedName>
        <fullName evidence="1">HCL473Cp</fullName>
    </submittedName>
</protein>
<dbReference type="Proteomes" id="UP000243052">
    <property type="component" value="Chromosome iii"/>
</dbReference>
<dbReference type="GO" id="GO:0000725">
    <property type="term" value="P:recombinational repair"/>
    <property type="evidence" value="ECO:0007669"/>
    <property type="project" value="InterPro"/>
</dbReference>
<dbReference type="GeneID" id="28722892"/>
<dbReference type="OrthoDB" id="4067310at2759"/>
<dbReference type="RefSeq" id="XP_017986674.1">
    <property type="nucleotide sequence ID" value="XM_018131438.1"/>
</dbReference>
<evidence type="ECO:0000313" key="2">
    <source>
        <dbReference type="Proteomes" id="UP000243052"/>
    </source>
</evidence>
<dbReference type="AlphaFoldDB" id="A0A109UY45"/>